<name>A0ABT9ZSM8_9BACI</name>
<proteinExistence type="predicted"/>
<dbReference type="InterPro" id="IPR008928">
    <property type="entry name" value="6-hairpin_glycosidase_sf"/>
</dbReference>
<organism evidence="1 2">
    <name type="scientific">Evansella vedderi</name>
    <dbReference type="NCBI Taxonomy" id="38282"/>
    <lineage>
        <taxon>Bacteria</taxon>
        <taxon>Bacillati</taxon>
        <taxon>Bacillota</taxon>
        <taxon>Bacilli</taxon>
        <taxon>Bacillales</taxon>
        <taxon>Bacillaceae</taxon>
        <taxon>Evansella</taxon>
    </lineage>
</organism>
<protein>
    <recommendedName>
        <fullName evidence="3">Glycoside hydrolase family 65</fullName>
    </recommendedName>
</protein>
<reference evidence="1 2" key="1">
    <citation type="submission" date="2023-07" db="EMBL/GenBank/DDBJ databases">
        <title>Genomic Encyclopedia of Type Strains, Phase IV (KMG-IV): sequencing the most valuable type-strain genomes for metagenomic binning, comparative biology and taxonomic classification.</title>
        <authorList>
            <person name="Goeker M."/>
        </authorList>
    </citation>
    <scope>NUCLEOTIDE SEQUENCE [LARGE SCALE GENOMIC DNA]</scope>
    <source>
        <strain evidence="1 2">DSM 9768</strain>
    </source>
</reference>
<dbReference type="InterPro" id="IPR012341">
    <property type="entry name" value="6hp_glycosidase-like_sf"/>
</dbReference>
<accession>A0ABT9ZSM8</accession>
<evidence type="ECO:0008006" key="3">
    <source>
        <dbReference type="Google" id="ProtNLM"/>
    </source>
</evidence>
<keyword evidence="2" id="KW-1185">Reference proteome</keyword>
<dbReference type="SUPFAM" id="SSF48208">
    <property type="entry name" value="Six-hairpin glycosidases"/>
    <property type="match status" value="1"/>
</dbReference>
<dbReference type="Proteomes" id="UP001230005">
    <property type="component" value="Unassembled WGS sequence"/>
</dbReference>
<gene>
    <name evidence="1" type="ORF">J2S74_000552</name>
</gene>
<comment type="caution">
    <text evidence="1">The sequence shown here is derived from an EMBL/GenBank/DDBJ whole genome shotgun (WGS) entry which is preliminary data.</text>
</comment>
<dbReference type="RefSeq" id="WP_307321494.1">
    <property type="nucleotide sequence ID" value="NZ_JAUSUG010000002.1"/>
</dbReference>
<sequence length="683" mass="78175">MIDRKALVTRHNPIIKKVEPLSPLSVGNSEFAFTADITGLQSFPESYSVPLGTQSHWGWHSTKEPNLYDFNDIRLQSLDTYGRGVPYPLYPEDKEEAYHWLRQNPHRIHLGQLSFLFKKDNGDRVEITDIYNTKQVLNLWEGCLHSEFEIEGKTVHVTTIVHPGHDEISVKVVSELMEANQLQVVLKFSAPDMYSNNWDECGDLDWDNAHRHGTEIVSKTENTAILLRTMDKESYEVVWSWNQGEFTTVGKHEYVLTPLQQSEFLFSVSFAQKAPKITDFNEAMKRSKEYWENFWLSGAAIDFSGSKDDRAYELERRVILSQFLTAIHSGGSLPPQETGLMYNSWFGKFHLEMHWWHGAHFPLWGRTEILEKSLQWYKSILPLAKELATSQGYEGARWPKQVGPDGKQSPSIIAPVLIWQQPHPIGMAELCYQSHPDVKTLEEWREMVFDSAEFMASFTVWNEQKNAYVLGPPLIPAQENHKPEEAINPTFELEYWKYGLELAIQWVERLGIEAPAKWKEVAKHLAKPPHDDGVYLAHENCPDTFTKYNHDHPSMVAAFGILPGALIDKEMMRNTLRKVMTDWQWETAWGWDFPMCAMTAARLGEAQMAVDFLLMDATKNTYLPNGHNYQRQGLTAYLPGNGGLLIAVSMMACGWQGATSSKAPGFPNDGSWSVKWEGLRSFL</sequence>
<dbReference type="EMBL" id="JAUSUG010000002">
    <property type="protein sequence ID" value="MDQ0253180.1"/>
    <property type="molecule type" value="Genomic_DNA"/>
</dbReference>
<evidence type="ECO:0000313" key="2">
    <source>
        <dbReference type="Proteomes" id="UP001230005"/>
    </source>
</evidence>
<dbReference type="Gene3D" id="1.50.10.10">
    <property type="match status" value="1"/>
</dbReference>
<evidence type="ECO:0000313" key="1">
    <source>
        <dbReference type="EMBL" id="MDQ0253180.1"/>
    </source>
</evidence>